<sequence>MAGASSIILGLAIALIGVYVSLPDSDYSFLKLPRTLEDLRVLRSDDERIKNTGTNFPLNLHTKTIEVLKQEPSMVFTHNVL</sequence>
<proteinExistence type="predicted"/>
<name>A0A2U1NZJ3_ARTAN</name>
<dbReference type="AlphaFoldDB" id="A0A2U1NZJ3"/>
<dbReference type="EMBL" id="PKPP01001927">
    <property type="protein sequence ID" value="PWA78887.1"/>
    <property type="molecule type" value="Genomic_DNA"/>
</dbReference>
<keyword evidence="2" id="KW-1185">Reference proteome</keyword>
<evidence type="ECO:0000313" key="1">
    <source>
        <dbReference type="EMBL" id="PWA78887.1"/>
    </source>
</evidence>
<organism evidence="1 2">
    <name type="scientific">Artemisia annua</name>
    <name type="common">Sweet wormwood</name>
    <dbReference type="NCBI Taxonomy" id="35608"/>
    <lineage>
        <taxon>Eukaryota</taxon>
        <taxon>Viridiplantae</taxon>
        <taxon>Streptophyta</taxon>
        <taxon>Embryophyta</taxon>
        <taxon>Tracheophyta</taxon>
        <taxon>Spermatophyta</taxon>
        <taxon>Magnoliopsida</taxon>
        <taxon>eudicotyledons</taxon>
        <taxon>Gunneridae</taxon>
        <taxon>Pentapetalae</taxon>
        <taxon>asterids</taxon>
        <taxon>campanulids</taxon>
        <taxon>Asterales</taxon>
        <taxon>Asteraceae</taxon>
        <taxon>Asteroideae</taxon>
        <taxon>Anthemideae</taxon>
        <taxon>Artemisiinae</taxon>
        <taxon>Artemisia</taxon>
    </lineage>
</organism>
<evidence type="ECO:0000313" key="2">
    <source>
        <dbReference type="Proteomes" id="UP000245207"/>
    </source>
</evidence>
<comment type="caution">
    <text evidence="1">The sequence shown here is derived from an EMBL/GenBank/DDBJ whole genome shotgun (WGS) entry which is preliminary data.</text>
</comment>
<reference evidence="1 2" key="1">
    <citation type="journal article" date="2018" name="Mol. Plant">
        <title>The genome of Artemisia annua provides insight into the evolution of Asteraceae family and artemisinin biosynthesis.</title>
        <authorList>
            <person name="Shen Q."/>
            <person name="Zhang L."/>
            <person name="Liao Z."/>
            <person name="Wang S."/>
            <person name="Yan T."/>
            <person name="Shi P."/>
            <person name="Liu M."/>
            <person name="Fu X."/>
            <person name="Pan Q."/>
            <person name="Wang Y."/>
            <person name="Lv Z."/>
            <person name="Lu X."/>
            <person name="Zhang F."/>
            <person name="Jiang W."/>
            <person name="Ma Y."/>
            <person name="Chen M."/>
            <person name="Hao X."/>
            <person name="Li L."/>
            <person name="Tang Y."/>
            <person name="Lv G."/>
            <person name="Zhou Y."/>
            <person name="Sun X."/>
            <person name="Brodelius P.E."/>
            <person name="Rose J.K.C."/>
            <person name="Tang K."/>
        </authorList>
    </citation>
    <scope>NUCLEOTIDE SEQUENCE [LARGE SCALE GENOMIC DNA]</scope>
    <source>
        <strain evidence="2">cv. Huhao1</strain>
        <tissue evidence="1">Leaf</tissue>
    </source>
</reference>
<accession>A0A2U1NZJ3</accession>
<protein>
    <submittedName>
        <fullName evidence="1">SNARE associated Golgi protein</fullName>
    </submittedName>
</protein>
<gene>
    <name evidence="1" type="ORF">CTI12_AA177040</name>
</gene>
<dbReference type="Proteomes" id="UP000245207">
    <property type="component" value="Unassembled WGS sequence"/>
</dbReference>
<dbReference type="STRING" id="35608.A0A2U1NZJ3"/>